<dbReference type="GO" id="GO:0005874">
    <property type="term" value="C:microtubule"/>
    <property type="evidence" value="ECO:0007669"/>
    <property type="project" value="UniProtKB-KW"/>
</dbReference>
<dbReference type="InterPro" id="IPR042241">
    <property type="entry name" value="GCP_C_sf"/>
</dbReference>
<name>T1L132_TETUR</name>
<keyword evidence="2 5" id="KW-0963">Cytoplasm</keyword>
<feature type="domain" description="Gamma tubulin complex component C-terminal" evidence="7">
    <location>
        <begin position="477"/>
        <end position="819"/>
    </location>
</feature>
<feature type="domain" description="Gamma tubulin complex component protein N-terminal" evidence="8">
    <location>
        <begin position="187"/>
        <end position="474"/>
    </location>
</feature>
<dbReference type="HOGENOM" id="CLU_007738_1_0_1"/>
<dbReference type="Proteomes" id="UP000015104">
    <property type="component" value="Unassembled WGS sequence"/>
</dbReference>
<reference evidence="10" key="1">
    <citation type="submission" date="2011-08" db="EMBL/GenBank/DDBJ databases">
        <authorList>
            <person name="Rombauts S."/>
        </authorList>
    </citation>
    <scope>NUCLEOTIDE SEQUENCE</scope>
    <source>
        <strain evidence="10">London</strain>
    </source>
</reference>
<dbReference type="EnsemblMetazoa" id="tetur31g00300.1">
    <property type="protein sequence ID" value="tetur31g00300.1"/>
    <property type="gene ID" value="tetur31g00300"/>
</dbReference>
<protein>
    <recommendedName>
        <fullName evidence="5">Gamma-tubulin complex component</fullName>
    </recommendedName>
</protein>
<dbReference type="Pfam" id="PF17681">
    <property type="entry name" value="GCP_N_terminal"/>
    <property type="match status" value="1"/>
</dbReference>
<dbReference type="Gene3D" id="1.20.120.1900">
    <property type="entry name" value="Gamma-tubulin complex, C-terminal domain"/>
    <property type="match status" value="1"/>
</dbReference>
<dbReference type="GO" id="GO:0000922">
    <property type="term" value="C:spindle pole"/>
    <property type="evidence" value="ECO:0007669"/>
    <property type="project" value="InterPro"/>
</dbReference>
<evidence type="ECO:0000313" key="10">
    <source>
        <dbReference type="Proteomes" id="UP000015104"/>
    </source>
</evidence>
<dbReference type="InterPro" id="IPR040457">
    <property type="entry name" value="GCP_C"/>
</dbReference>
<dbReference type="GO" id="GO:0051321">
    <property type="term" value="P:meiotic cell cycle"/>
    <property type="evidence" value="ECO:0007669"/>
    <property type="project" value="TreeGrafter"/>
</dbReference>
<comment type="similarity">
    <text evidence="1 5">Belongs to the TUBGCP family.</text>
</comment>
<dbReference type="GO" id="GO:0051011">
    <property type="term" value="F:microtubule minus-end binding"/>
    <property type="evidence" value="ECO:0007669"/>
    <property type="project" value="TreeGrafter"/>
</dbReference>
<dbReference type="EMBL" id="CAEY01000889">
    <property type="status" value="NOT_ANNOTATED_CDS"/>
    <property type="molecule type" value="Genomic_DNA"/>
</dbReference>
<comment type="subcellular location">
    <subcellularLocation>
        <location evidence="5">Cytoplasm</location>
        <location evidence="5">Cytoskeleton</location>
        <location evidence="5">Microtubule organizing center</location>
    </subcellularLocation>
</comment>
<dbReference type="Pfam" id="PF04130">
    <property type="entry name" value="GCP_C_terminal"/>
    <property type="match status" value="1"/>
</dbReference>
<dbReference type="InterPro" id="IPR007259">
    <property type="entry name" value="GCP"/>
</dbReference>
<dbReference type="STRING" id="32264.T1L132"/>
<dbReference type="GO" id="GO:0051225">
    <property type="term" value="P:spindle assembly"/>
    <property type="evidence" value="ECO:0007669"/>
    <property type="project" value="TreeGrafter"/>
</dbReference>
<dbReference type="GO" id="GO:0031122">
    <property type="term" value="P:cytoplasmic microtubule organization"/>
    <property type="evidence" value="ECO:0007669"/>
    <property type="project" value="TreeGrafter"/>
</dbReference>
<dbReference type="GO" id="GO:0000930">
    <property type="term" value="C:gamma-tubulin complex"/>
    <property type="evidence" value="ECO:0007669"/>
    <property type="project" value="TreeGrafter"/>
</dbReference>
<organism evidence="9 10">
    <name type="scientific">Tetranychus urticae</name>
    <name type="common">Two-spotted spider mite</name>
    <dbReference type="NCBI Taxonomy" id="32264"/>
    <lineage>
        <taxon>Eukaryota</taxon>
        <taxon>Metazoa</taxon>
        <taxon>Ecdysozoa</taxon>
        <taxon>Arthropoda</taxon>
        <taxon>Chelicerata</taxon>
        <taxon>Arachnida</taxon>
        <taxon>Acari</taxon>
        <taxon>Acariformes</taxon>
        <taxon>Trombidiformes</taxon>
        <taxon>Prostigmata</taxon>
        <taxon>Eleutherengona</taxon>
        <taxon>Raphignathae</taxon>
        <taxon>Tetranychoidea</taxon>
        <taxon>Tetranychidae</taxon>
        <taxon>Tetranychus</taxon>
    </lineage>
</organism>
<keyword evidence="10" id="KW-1185">Reference proteome</keyword>
<evidence type="ECO:0000256" key="5">
    <source>
        <dbReference type="RuleBase" id="RU363050"/>
    </source>
</evidence>
<dbReference type="AlphaFoldDB" id="T1L132"/>
<evidence type="ECO:0000259" key="7">
    <source>
        <dbReference type="Pfam" id="PF04130"/>
    </source>
</evidence>
<dbReference type="InterPro" id="IPR041470">
    <property type="entry name" value="GCP_N"/>
</dbReference>
<evidence type="ECO:0000256" key="4">
    <source>
        <dbReference type="ARBA" id="ARBA00023212"/>
    </source>
</evidence>
<evidence type="ECO:0000256" key="2">
    <source>
        <dbReference type="ARBA" id="ARBA00022490"/>
    </source>
</evidence>
<evidence type="ECO:0000313" key="9">
    <source>
        <dbReference type="EnsemblMetazoa" id="tetur31g00300.1"/>
    </source>
</evidence>
<sequence length="842" mass="97855">MAEYNIHHHVWKLMQLLDVRTDRGDMETAIAERLLESKTLQGNRKSSASTKFVKKLNNLSKGEFKEKYEELKAANIMEVDPLVQLLARISESEDVRNFIKLQKIFKEKTRSASVGQKSETPNEKRATSSSVESVNRPSKRDASSTKSDRKVDFSCLTYDFSPFDWPSDAIVPPLSSMSITDQESALIDDLLYVLVGIEGRYIRRTVISEKKFRLVVDDGTDKLLKTLVERIIIICPLYSGVIFFIEHHDFGLVNQALIAFMRGIIHDYFLLITQLEHQHRQGDMTLQKMWFFLRDVHSDLEILKQVSYKIRQGKCIGGAVLSILHEKTVSHTGNIRASQFCMKMTSTACEPYFNILERWISEGVICDEYKEFFIEDTETELGEDLCSESNDDSYWESRYEVVSNRMPIFLSRFADKIMKTGKYLTVIRECGKVIGESPECEPLQYTIEDRVYAERIDTAYNYASKKLLHMLINESNLIAHLNSVKHYFFMDKGDFLVLFMDMAADELKKDIDDIVPTRLESLLELAVRTSVMSTDPHADFLGIELLNDSVLFQLSQILSHGSASFLDNSDKQMEYPESLKGYEALAFKYKVEWPLSLILNQRNIACYQMLFRHLFYCKWVERQLGITWKENKISKRFALKTMKSYAEAFGLRQKMLNYVQNLEYYMMVEVIEPNFHTFLQKVNSKVTSVDDMINEHTIFMEGCLQDCMLTQKVALQLMVKLLNLCMDFASFMHTNHQLSAQFELQGASEQIRKAYEFKPIKEDEQSEVLPSFEQRINQLHTEFNDNLQQLLNEIISQQNDHYTGKMLHILSRLDFNEYYGKMNNGYSCPDQTIKYILAYIIH</sequence>
<evidence type="ECO:0000256" key="1">
    <source>
        <dbReference type="ARBA" id="ARBA00010337"/>
    </source>
</evidence>
<dbReference type="GO" id="GO:0000278">
    <property type="term" value="P:mitotic cell cycle"/>
    <property type="evidence" value="ECO:0007669"/>
    <property type="project" value="TreeGrafter"/>
</dbReference>
<dbReference type="GO" id="GO:0007020">
    <property type="term" value="P:microtubule nucleation"/>
    <property type="evidence" value="ECO:0007669"/>
    <property type="project" value="InterPro"/>
</dbReference>
<keyword evidence="3 5" id="KW-0493">Microtubule</keyword>
<dbReference type="PANTHER" id="PTHR19302">
    <property type="entry name" value="GAMMA TUBULIN COMPLEX PROTEIN"/>
    <property type="match status" value="1"/>
</dbReference>
<dbReference type="GO" id="GO:0043015">
    <property type="term" value="F:gamma-tubulin binding"/>
    <property type="evidence" value="ECO:0007669"/>
    <property type="project" value="InterPro"/>
</dbReference>
<feature type="compositionally biased region" description="Polar residues" evidence="6">
    <location>
        <begin position="127"/>
        <end position="136"/>
    </location>
</feature>
<dbReference type="eggNOG" id="KOG2001">
    <property type="taxonomic scope" value="Eukaryota"/>
</dbReference>
<proteinExistence type="inferred from homology"/>
<dbReference type="PANTHER" id="PTHR19302:SF13">
    <property type="entry name" value="GAMMA-TUBULIN COMPLEX COMPONENT 2"/>
    <property type="match status" value="1"/>
</dbReference>
<evidence type="ECO:0000259" key="8">
    <source>
        <dbReference type="Pfam" id="PF17681"/>
    </source>
</evidence>
<keyword evidence="4 5" id="KW-0206">Cytoskeleton</keyword>
<evidence type="ECO:0000256" key="3">
    <source>
        <dbReference type="ARBA" id="ARBA00022701"/>
    </source>
</evidence>
<feature type="region of interest" description="Disordered" evidence="6">
    <location>
        <begin position="111"/>
        <end position="145"/>
    </location>
</feature>
<evidence type="ECO:0000256" key="6">
    <source>
        <dbReference type="SAM" id="MobiDB-lite"/>
    </source>
</evidence>
<reference evidence="9" key="2">
    <citation type="submission" date="2015-06" db="UniProtKB">
        <authorList>
            <consortium name="EnsemblMetazoa"/>
        </authorList>
    </citation>
    <scope>IDENTIFICATION</scope>
</reference>
<accession>T1L132</accession>